<evidence type="ECO:0000256" key="1">
    <source>
        <dbReference type="PROSITE-ProRule" id="PRU00042"/>
    </source>
</evidence>
<keyword evidence="4" id="KW-1185">Reference proteome</keyword>
<dbReference type="GeneID" id="34449729"/>
<gene>
    <name evidence="3" type="ORF">ABOM_006339</name>
</gene>
<dbReference type="GO" id="GO:0008270">
    <property type="term" value="F:zinc ion binding"/>
    <property type="evidence" value="ECO:0007669"/>
    <property type="project" value="UniProtKB-KW"/>
</dbReference>
<dbReference type="OrthoDB" id="2687452at2759"/>
<reference evidence="3 4" key="1">
    <citation type="journal article" date="2016" name="Genome Biol. Evol.">
        <title>Draft genome sequence of an aflatoxigenic Aspergillus species, A. bombycis.</title>
        <authorList>
            <person name="Moore G.G."/>
            <person name="Mack B.M."/>
            <person name="Beltz S.B."/>
            <person name="Gilbert M.K."/>
        </authorList>
    </citation>
    <scope>NUCLEOTIDE SEQUENCE [LARGE SCALE GENOMIC DNA]</scope>
    <source>
        <strain evidence="4">NRRL 26010</strain>
    </source>
</reference>
<protein>
    <recommendedName>
        <fullName evidence="2">C2H2-type domain-containing protein</fullName>
    </recommendedName>
</protein>
<dbReference type="InterPro" id="IPR013087">
    <property type="entry name" value="Znf_C2H2_type"/>
</dbReference>
<evidence type="ECO:0000313" key="4">
    <source>
        <dbReference type="Proteomes" id="UP000179179"/>
    </source>
</evidence>
<dbReference type="PROSITE" id="PS50157">
    <property type="entry name" value="ZINC_FINGER_C2H2_2"/>
    <property type="match status" value="1"/>
</dbReference>
<keyword evidence="1" id="KW-0479">Metal-binding</keyword>
<keyword evidence="1" id="KW-0863">Zinc-finger</keyword>
<evidence type="ECO:0000259" key="2">
    <source>
        <dbReference type="PROSITE" id="PS50157"/>
    </source>
</evidence>
<proteinExistence type="predicted"/>
<sequence>MWPSEKHNLGDYSLFHPEGDPIDQDLEYQQVTIPFVSVGYESPEQTSRPIDLIPYNCFPNLDRESCRRTSPELAVTNVNPILLTALDHPTNVPGCNGTQAISNQGVHTTRRTGVLDLQKRMQKYPTITGDGTPARNRNLCKGRKITERNTGREYSTKYRCEWAGCRYTGVFGRKEDLKRHIFKIHVSPRSYECPVGNCRRAFNRNDNLQSHLKRVHPVPWG</sequence>
<keyword evidence="1" id="KW-0862">Zinc</keyword>
<feature type="domain" description="C2H2-type" evidence="2">
    <location>
        <begin position="191"/>
        <end position="216"/>
    </location>
</feature>
<dbReference type="InterPro" id="IPR036236">
    <property type="entry name" value="Znf_C2H2_sf"/>
</dbReference>
<dbReference type="EMBL" id="LYCR01000042">
    <property type="protein sequence ID" value="OGM45475.1"/>
    <property type="molecule type" value="Genomic_DNA"/>
</dbReference>
<dbReference type="RefSeq" id="XP_022389192.1">
    <property type="nucleotide sequence ID" value="XM_022533468.1"/>
</dbReference>
<organism evidence="3 4">
    <name type="scientific">Aspergillus bombycis</name>
    <dbReference type="NCBI Taxonomy" id="109264"/>
    <lineage>
        <taxon>Eukaryota</taxon>
        <taxon>Fungi</taxon>
        <taxon>Dikarya</taxon>
        <taxon>Ascomycota</taxon>
        <taxon>Pezizomycotina</taxon>
        <taxon>Eurotiomycetes</taxon>
        <taxon>Eurotiomycetidae</taxon>
        <taxon>Eurotiales</taxon>
        <taxon>Aspergillaceae</taxon>
        <taxon>Aspergillus</taxon>
    </lineage>
</organism>
<evidence type="ECO:0000313" key="3">
    <source>
        <dbReference type="EMBL" id="OGM45475.1"/>
    </source>
</evidence>
<comment type="caution">
    <text evidence="3">The sequence shown here is derived from an EMBL/GenBank/DDBJ whole genome shotgun (WGS) entry which is preliminary data.</text>
</comment>
<name>A0A1F8A2A3_9EURO</name>
<dbReference type="SMART" id="SM00355">
    <property type="entry name" value="ZnF_C2H2"/>
    <property type="match status" value="2"/>
</dbReference>
<dbReference type="Gene3D" id="3.30.160.60">
    <property type="entry name" value="Classic Zinc Finger"/>
    <property type="match status" value="2"/>
</dbReference>
<dbReference type="AlphaFoldDB" id="A0A1F8A2A3"/>
<dbReference type="Pfam" id="PF00096">
    <property type="entry name" value="zf-C2H2"/>
    <property type="match status" value="1"/>
</dbReference>
<dbReference type="PROSITE" id="PS00028">
    <property type="entry name" value="ZINC_FINGER_C2H2_1"/>
    <property type="match status" value="1"/>
</dbReference>
<accession>A0A1F8A2A3</accession>
<dbReference type="STRING" id="109264.A0A1F8A2A3"/>
<dbReference type="Proteomes" id="UP000179179">
    <property type="component" value="Unassembled WGS sequence"/>
</dbReference>
<dbReference type="SUPFAM" id="SSF57667">
    <property type="entry name" value="beta-beta-alpha zinc fingers"/>
    <property type="match status" value="1"/>
</dbReference>